<reference evidence="9 10" key="1">
    <citation type="submission" date="2019-09" db="EMBL/GenBank/DDBJ databases">
        <title>Characterization of the phylogenetic diversity of two novel species belonging to the genus Bifidobacterium: Bifidobacterium cebidarum sp. nov. and Bifidobacterium leontopitheci sp. nov.</title>
        <authorList>
            <person name="Lugli G.A."/>
            <person name="Duranti S."/>
            <person name="Milani C."/>
            <person name="Turroni F."/>
            <person name="Ventura M."/>
        </authorList>
    </citation>
    <scope>NUCLEOTIDE SEQUENCE [LARGE SCALE GENOMIC DNA]</scope>
    <source>
        <strain evidence="9 10">LMG 31471</strain>
    </source>
</reference>
<evidence type="ECO:0000313" key="9">
    <source>
        <dbReference type="EMBL" id="KAB7789714.1"/>
    </source>
</evidence>
<feature type="active site" description="Charge relay system" evidence="5">
    <location>
        <position position="103"/>
    </location>
</feature>
<sequence length="460" mass="47598">MLHGIPVTVEAQAIRMASSHLSMRRRIAAALCSTAFTLSLCALSLGSAALPHIGPDTAKAADGSCEIGKSNYITQTPWTESVLGMDTVRDLADGDGVIVAVVDSGVDTNNPHLAGTAVLPGVNLAGDGAADGRTDNYGHGTVVAGIIAARQIDGSSLVGIAPKATILPVRVYSAISNTSSHSQGGPSTQTLAEGIRYAADHNAQIINVSQSTVNDSGTLQAAVTYAQSKGSLVVASAGNRNTSSDTRDGLRYPAAWPDVLGVGAADTSFHTSADSIEGPQVDILAPGMAVTSTIPKGVDCVFSTDAAATSYATAYASGVAALVAQRHPDESASQWLQRIEASGNRPDPDARDNARGWGMINPYGAITMTLANGMRGPSSSSYEAYTPEQTPRQHLRIRQAGDADAGIVTLMTVLGVAVAIIVIVLVTVKITADSRKRAEAEAREREKIRPTPAGKGRRHR</sequence>
<comment type="similarity">
    <text evidence="1 5">Belongs to the peptidase S8 family.</text>
</comment>
<dbReference type="PROSITE" id="PS00137">
    <property type="entry name" value="SUBTILASE_HIS"/>
    <property type="match status" value="1"/>
</dbReference>
<dbReference type="PROSITE" id="PS00136">
    <property type="entry name" value="SUBTILASE_ASP"/>
    <property type="match status" value="1"/>
</dbReference>
<evidence type="ECO:0000256" key="7">
    <source>
        <dbReference type="SAM" id="Phobius"/>
    </source>
</evidence>
<dbReference type="InterPro" id="IPR022398">
    <property type="entry name" value="Peptidase_S8_His-AS"/>
</dbReference>
<keyword evidence="7" id="KW-0812">Transmembrane</keyword>
<dbReference type="Proteomes" id="UP000441772">
    <property type="component" value="Unassembled WGS sequence"/>
</dbReference>
<dbReference type="AlphaFoldDB" id="A0A6I1GDK4"/>
<evidence type="ECO:0000259" key="8">
    <source>
        <dbReference type="Pfam" id="PF00082"/>
    </source>
</evidence>
<dbReference type="InterPro" id="IPR015500">
    <property type="entry name" value="Peptidase_S8_subtilisin-rel"/>
</dbReference>
<feature type="active site" description="Charge relay system" evidence="5">
    <location>
        <position position="310"/>
    </location>
</feature>
<evidence type="ECO:0000256" key="5">
    <source>
        <dbReference type="PROSITE-ProRule" id="PRU01240"/>
    </source>
</evidence>
<comment type="caution">
    <text evidence="9">The sequence shown here is derived from an EMBL/GenBank/DDBJ whole genome shotgun (WGS) entry which is preliminary data.</text>
</comment>
<evidence type="ECO:0000256" key="1">
    <source>
        <dbReference type="ARBA" id="ARBA00011073"/>
    </source>
</evidence>
<protein>
    <submittedName>
        <fullName evidence="9">Subtilisin-type proteinase</fullName>
    </submittedName>
</protein>
<accession>A0A6I1GDK4</accession>
<dbReference type="InterPro" id="IPR023827">
    <property type="entry name" value="Peptidase_S8_Asp-AS"/>
</dbReference>
<keyword evidence="7" id="KW-0472">Membrane</keyword>
<organism evidence="9 10">
    <name type="scientific">Bifidobacterium leontopitheci</name>
    <dbReference type="NCBI Taxonomy" id="2650774"/>
    <lineage>
        <taxon>Bacteria</taxon>
        <taxon>Bacillati</taxon>
        <taxon>Actinomycetota</taxon>
        <taxon>Actinomycetes</taxon>
        <taxon>Bifidobacteriales</taxon>
        <taxon>Bifidobacteriaceae</taxon>
        <taxon>Bifidobacterium</taxon>
    </lineage>
</organism>
<feature type="active site" description="Charge relay system" evidence="5">
    <location>
        <position position="139"/>
    </location>
</feature>
<keyword evidence="7" id="KW-1133">Transmembrane helix</keyword>
<feature type="compositionally biased region" description="Basic and acidic residues" evidence="6">
    <location>
        <begin position="435"/>
        <end position="449"/>
    </location>
</feature>
<dbReference type="GO" id="GO:0006508">
    <property type="term" value="P:proteolysis"/>
    <property type="evidence" value="ECO:0007669"/>
    <property type="project" value="UniProtKB-KW"/>
</dbReference>
<keyword evidence="3 5" id="KW-0378">Hydrolase</keyword>
<evidence type="ECO:0000313" key="10">
    <source>
        <dbReference type="Proteomes" id="UP000441772"/>
    </source>
</evidence>
<dbReference type="SUPFAM" id="SSF52743">
    <property type="entry name" value="Subtilisin-like"/>
    <property type="match status" value="1"/>
</dbReference>
<dbReference type="PRINTS" id="PR00723">
    <property type="entry name" value="SUBTILISIN"/>
</dbReference>
<evidence type="ECO:0000256" key="4">
    <source>
        <dbReference type="ARBA" id="ARBA00022825"/>
    </source>
</evidence>
<feature type="transmembrane region" description="Helical" evidence="7">
    <location>
        <begin position="405"/>
        <end position="428"/>
    </location>
</feature>
<feature type="region of interest" description="Disordered" evidence="6">
    <location>
        <begin position="435"/>
        <end position="460"/>
    </location>
</feature>
<keyword evidence="4 5" id="KW-0720">Serine protease</keyword>
<evidence type="ECO:0000256" key="6">
    <source>
        <dbReference type="SAM" id="MobiDB-lite"/>
    </source>
</evidence>
<evidence type="ECO:0000256" key="2">
    <source>
        <dbReference type="ARBA" id="ARBA00022670"/>
    </source>
</evidence>
<proteinExistence type="inferred from homology"/>
<keyword evidence="10" id="KW-1185">Reference proteome</keyword>
<dbReference type="PROSITE" id="PS51892">
    <property type="entry name" value="SUBTILASE"/>
    <property type="match status" value="1"/>
</dbReference>
<dbReference type="PANTHER" id="PTHR43806">
    <property type="entry name" value="PEPTIDASE S8"/>
    <property type="match status" value="1"/>
</dbReference>
<dbReference type="GO" id="GO:0004252">
    <property type="term" value="F:serine-type endopeptidase activity"/>
    <property type="evidence" value="ECO:0007669"/>
    <property type="project" value="UniProtKB-UniRule"/>
</dbReference>
<dbReference type="Gene3D" id="3.40.50.200">
    <property type="entry name" value="Peptidase S8/S53 domain"/>
    <property type="match status" value="1"/>
</dbReference>
<name>A0A6I1GDK4_9BIFI</name>
<keyword evidence="2 5" id="KW-0645">Protease</keyword>
<dbReference type="EMBL" id="WBVT01000034">
    <property type="protein sequence ID" value="KAB7789714.1"/>
    <property type="molecule type" value="Genomic_DNA"/>
</dbReference>
<gene>
    <name evidence="9" type="ORF">F7D09_1760</name>
</gene>
<dbReference type="PANTHER" id="PTHR43806:SF11">
    <property type="entry name" value="CEREVISIN-RELATED"/>
    <property type="match status" value="1"/>
</dbReference>
<dbReference type="InterPro" id="IPR036852">
    <property type="entry name" value="Peptidase_S8/S53_dom_sf"/>
</dbReference>
<feature type="domain" description="Peptidase S8/S53" evidence="8">
    <location>
        <begin position="94"/>
        <end position="358"/>
    </location>
</feature>
<evidence type="ECO:0000256" key="3">
    <source>
        <dbReference type="ARBA" id="ARBA00022801"/>
    </source>
</evidence>
<dbReference type="InterPro" id="IPR000209">
    <property type="entry name" value="Peptidase_S8/S53_dom"/>
</dbReference>
<dbReference type="InterPro" id="IPR050131">
    <property type="entry name" value="Peptidase_S8_subtilisin-like"/>
</dbReference>
<dbReference type="Pfam" id="PF00082">
    <property type="entry name" value="Peptidase_S8"/>
    <property type="match status" value="1"/>
</dbReference>